<dbReference type="InterPro" id="IPR012677">
    <property type="entry name" value="Nucleotide-bd_a/b_plait_sf"/>
</dbReference>
<dbReference type="CDD" id="cd00590">
    <property type="entry name" value="RRM_SF"/>
    <property type="match status" value="1"/>
</dbReference>
<sequence>MAKPCKSLWVGGISPSVSKEELEEEFLRFGKLQEFKFLRDRNSAFVDYFRLEDASQALKSMNGKQIVGGQIRVDFLRLQPLRREHWHDFRDAREGPNFSRSNGPPDLPWMPQDFIRNYAKPLHSESKRQQAVLPLRWCSL</sequence>
<reference evidence="4 5" key="1">
    <citation type="submission" date="2024-02" db="EMBL/GenBank/DDBJ databases">
        <authorList>
            <person name="Vignale AGUSTIN F."/>
            <person name="Sosa J E."/>
            <person name="Modenutti C."/>
        </authorList>
    </citation>
    <scope>NUCLEOTIDE SEQUENCE [LARGE SCALE GENOMIC DNA]</scope>
</reference>
<evidence type="ECO:0000259" key="3">
    <source>
        <dbReference type="PROSITE" id="PS50102"/>
    </source>
</evidence>
<proteinExistence type="predicted"/>
<dbReference type="AlphaFoldDB" id="A0ABC8RUD3"/>
<dbReference type="Proteomes" id="UP001642360">
    <property type="component" value="Unassembled WGS sequence"/>
</dbReference>
<gene>
    <name evidence="4" type="ORF">ILEXP_LOCUS16559</name>
</gene>
<dbReference type="PROSITE" id="PS50102">
    <property type="entry name" value="RRM"/>
    <property type="match status" value="1"/>
</dbReference>
<evidence type="ECO:0000313" key="5">
    <source>
        <dbReference type="Proteomes" id="UP001642360"/>
    </source>
</evidence>
<dbReference type="Gene3D" id="3.30.70.330">
    <property type="match status" value="1"/>
</dbReference>
<dbReference type="PANTHER" id="PTHR23189">
    <property type="entry name" value="RNA RECOGNITION MOTIF-CONTAINING"/>
    <property type="match status" value="1"/>
</dbReference>
<evidence type="ECO:0000256" key="2">
    <source>
        <dbReference type="PROSITE-ProRule" id="PRU00176"/>
    </source>
</evidence>
<dbReference type="SUPFAM" id="SSF54928">
    <property type="entry name" value="RNA-binding domain, RBD"/>
    <property type="match status" value="1"/>
</dbReference>
<comment type="caution">
    <text evidence="4">The sequence shown here is derived from an EMBL/GenBank/DDBJ whole genome shotgun (WGS) entry which is preliminary data.</text>
</comment>
<keyword evidence="5" id="KW-1185">Reference proteome</keyword>
<name>A0ABC8RUD3_9AQUA</name>
<dbReference type="SMART" id="SM00360">
    <property type="entry name" value="RRM"/>
    <property type="match status" value="1"/>
</dbReference>
<organism evidence="4 5">
    <name type="scientific">Ilex paraguariensis</name>
    <name type="common">yerba mate</name>
    <dbReference type="NCBI Taxonomy" id="185542"/>
    <lineage>
        <taxon>Eukaryota</taxon>
        <taxon>Viridiplantae</taxon>
        <taxon>Streptophyta</taxon>
        <taxon>Embryophyta</taxon>
        <taxon>Tracheophyta</taxon>
        <taxon>Spermatophyta</taxon>
        <taxon>Magnoliopsida</taxon>
        <taxon>eudicotyledons</taxon>
        <taxon>Gunneridae</taxon>
        <taxon>Pentapetalae</taxon>
        <taxon>asterids</taxon>
        <taxon>campanulids</taxon>
        <taxon>Aquifoliales</taxon>
        <taxon>Aquifoliaceae</taxon>
        <taxon>Ilex</taxon>
    </lineage>
</organism>
<dbReference type="Pfam" id="PF00076">
    <property type="entry name" value="RRM_1"/>
    <property type="match status" value="1"/>
</dbReference>
<dbReference type="InterPro" id="IPR000504">
    <property type="entry name" value="RRM_dom"/>
</dbReference>
<evidence type="ECO:0000256" key="1">
    <source>
        <dbReference type="ARBA" id="ARBA00022884"/>
    </source>
</evidence>
<feature type="domain" description="RRM" evidence="3">
    <location>
        <begin position="6"/>
        <end position="78"/>
    </location>
</feature>
<accession>A0ABC8RUD3</accession>
<keyword evidence="1 2" id="KW-0694">RNA-binding</keyword>
<dbReference type="GO" id="GO:0003723">
    <property type="term" value="F:RNA binding"/>
    <property type="evidence" value="ECO:0007669"/>
    <property type="project" value="UniProtKB-UniRule"/>
</dbReference>
<dbReference type="InterPro" id="IPR035979">
    <property type="entry name" value="RBD_domain_sf"/>
</dbReference>
<dbReference type="EMBL" id="CAUOFW020001770">
    <property type="protein sequence ID" value="CAK9148596.1"/>
    <property type="molecule type" value="Genomic_DNA"/>
</dbReference>
<evidence type="ECO:0000313" key="4">
    <source>
        <dbReference type="EMBL" id="CAK9148596.1"/>
    </source>
</evidence>
<protein>
    <recommendedName>
        <fullName evidence="3">RRM domain-containing protein</fullName>
    </recommendedName>
</protein>